<organism evidence="1 2">
    <name type="scientific">Pyropia yezoensis</name>
    <name type="common">Susabi-nori</name>
    <name type="synonym">Porphyra yezoensis</name>
    <dbReference type="NCBI Taxonomy" id="2788"/>
    <lineage>
        <taxon>Eukaryota</taxon>
        <taxon>Rhodophyta</taxon>
        <taxon>Bangiophyceae</taxon>
        <taxon>Bangiales</taxon>
        <taxon>Bangiaceae</taxon>
        <taxon>Pyropia</taxon>
    </lineage>
</organism>
<keyword evidence="2" id="KW-1185">Reference proteome</keyword>
<evidence type="ECO:0000313" key="2">
    <source>
        <dbReference type="Proteomes" id="UP000798662"/>
    </source>
</evidence>
<gene>
    <name evidence="1" type="ORF">I4F81_001563</name>
</gene>
<sequence length="343" mass="34980">MDTSRRGTAARALAPAPCRVLSLPRDPPPPPPTMIPRAAAGVTRVGWIGTGVMGAHMARHIYGAGYTSLTVYNRTAAKAQPLVDAGATLAASPAAVAAASDVVFTMVGYPTDVRAVIGGPDGVLSTLRPGGVVVDLTTSEPALAAELAADASARGCHVLDAPVTGGDVGARKGTLSVMVGGDADAAAAVRPLLDCFAATVTYFGAAGTGQHCKMANQVTIASSMLGMCEGLLYAHKAGLDLEAYLGAIRGGGAGSFSIESYAPRVLGRDMAPGFYVRHFVKDLGIALGECQRLNIALPGLALAQQLYVSLCAVGEGDLGTQALIKSLERLNGTELPKVEVTKW</sequence>
<evidence type="ECO:0000313" key="1">
    <source>
        <dbReference type="EMBL" id="KAK1858964.1"/>
    </source>
</evidence>
<comment type="caution">
    <text evidence="1">The sequence shown here is derived from an EMBL/GenBank/DDBJ whole genome shotgun (WGS) entry which is preliminary data.</text>
</comment>
<proteinExistence type="predicted"/>
<dbReference type="EMBL" id="CM020618">
    <property type="protein sequence ID" value="KAK1858964.1"/>
    <property type="molecule type" value="Genomic_DNA"/>
</dbReference>
<accession>A0ACC3BLV2</accession>
<protein>
    <submittedName>
        <fullName evidence="1">Uncharacterized protein</fullName>
    </submittedName>
</protein>
<dbReference type="Proteomes" id="UP000798662">
    <property type="component" value="Chromosome 1"/>
</dbReference>
<reference evidence="1" key="1">
    <citation type="submission" date="2019-11" db="EMBL/GenBank/DDBJ databases">
        <title>Nori genome reveals adaptations in red seaweeds to the harsh intertidal environment.</title>
        <authorList>
            <person name="Wang D."/>
            <person name="Mao Y."/>
        </authorList>
    </citation>
    <scope>NUCLEOTIDE SEQUENCE</scope>
    <source>
        <tissue evidence="1">Gametophyte</tissue>
    </source>
</reference>
<name>A0ACC3BLV2_PYRYE</name>